<dbReference type="InterPro" id="IPR036259">
    <property type="entry name" value="MFS_trans_sf"/>
</dbReference>
<accession>W9HLX3</accession>
<dbReference type="SUPFAM" id="SSF103473">
    <property type="entry name" value="MFS general substrate transporter"/>
    <property type="match status" value="1"/>
</dbReference>
<dbReference type="PROSITE" id="PS50850">
    <property type="entry name" value="MFS"/>
    <property type="match status" value="1"/>
</dbReference>
<proteinExistence type="predicted"/>
<dbReference type="Gene3D" id="1.20.1250.20">
    <property type="entry name" value="MFS general substrate transporter like domains"/>
    <property type="match status" value="1"/>
</dbReference>
<protein>
    <recommendedName>
        <fullName evidence="8">Major facilitator superfamily (MFS) profile domain-containing protein</fullName>
    </recommendedName>
</protein>
<feature type="region of interest" description="Disordered" evidence="6">
    <location>
        <begin position="255"/>
        <end position="289"/>
    </location>
</feature>
<evidence type="ECO:0000313" key="10">
    <source>
        <dbReference type="Proteomes" id="UP000030753"/>
    </source>
</evidence>
<evidence type="ECO:0000256" key="6">
    <source>
        <dbReference type="SAM" id="MobiDB-lite"/>
    </source>
</evidence>
<feature type="transmembrane region" description="Helical" evidence="7">
    <location>
        <begin position="368"/>
        <end position="385"/>
    </location>
</feature>
<feature type="domain" description="Major facilitator superfamily (MFS) profile" evidence="8">
    <location>
        <begin position="58"/>
        <end position="480"/>
    </location>
</feature>
<keyword evidence="3 7" id="KW-1133">Transmembrane helix</keyword>
<feature type="transmembrane region" description="Helical" evidence="7">
    <location>
        <begin position="96"/>
        <end position="116"/>
    </location>
</feature>
<organism evidence="9 10">
    <name type="scientific">Fusarium oxysporum NRRL 32931</name>
    <dbReference type="NCBI Taxonomy" id="660029"/>
    <lineage>
        <taxon>Eukaryota</taxon>
        <taxon>Fungi</taxon>
        <taxon>Dikarya</taxon>
        <taxon>Ascomycota</taxon>
        <taxon>Pezizomycotina</taxon>
        <taxon>Sordariomycetes</taxon>
        <taxon>Hypocreomycetidae</taxon>
        <taxon>Hypocreales</taxon>
        <taxon>Nectriaceae</taxon>
        <taxon>Fusarium</taxon>
        <taxon>Fusarium oxysporum species complex</taxon>
    </lineage>
</organism>
<dbReference type="PANTHER" id="PTHR23520">
    <property type="entry name" value="TRANSPORTER, PUTATIVE (AFU_ORTHOLOGUE AFUA_3G04000)-RELATED"/>
    <property type="match status" value="1"/>
</dbReference>
<dbReference type="PANTHER" id="PTHR23520:SF5">
    <property type="entry name" value="TRANSPORTER, PUTATIVE (AFU_ORTHOLOGUE AFUA_3G04000)-RELATED"/>
    <property type="match status" value="1"/>
</dbReference>
<evidence type="ECO:0000313" key="9">
    <source>
        <dbReference type="EMBL" id="EWY83608.1"/>
    </source>
</evidence>
<dbReference type="EMBL" id="JH717847">
    <property type="protein sequence ID" value="EWY83608.1"/>
    <property type="molecule type" value="Genomic_DNA"/>
</dbReference>
<evidence type="ECO:0000256" key="5">
    <source>
        <dbReference type="ARBA" id="ARBA00023180"/>
    </source>
</evidence>
<feature type="transmembrane region" description="Helical" evidence="7">
    <location>
        <begin position="338"/>
        <end position="356"/>
    </location>
</feature>
<sequence length="494" mass="53823">MKSNSLSESPGTFNFPFKLFFPSITVMSEPTEADSRRHPAHKVFEELGLVSLYRSTKDVKILCAQRFIRLFAYGGSTLVLVAYLRELGVSTTRVGLFMTLTLVGDIIISFLLALFADGVGRRAVLALGAILMTASGIVFATSSNYWILLAAAILGVISPGGNEIGPFRGVEESIIAHLTDAARRGDVYAWYSLSGTAGGAFGLLTCGWIIHHMRVNLGMDVVEVYRDVFYGYSVMGVLKLISAIILSSAVEVHHEHEQESPANNGEQAPLLPDNSQAPTSDQPQPKKQLRARISHESIPTVVTLCTLLALDSFASGLAPLSWITYYFKSYYHIEEGKLGSIFFTTSIIAAGSMLVASSLAKRFGNVRTMVFTHLPSAVFLALVPIPNDVHLSVLFLILRSCTQSMDVAPRSAFLAAIIKPKERTVVIGLINVAKTTSQSLGPLITGLLADSNYFWVSFIMAGSLKVCYDLGFLGLFKHHEHVEAKRNHEEEGSQ</sequence>
<evidence type="ECO:0000259" key="8">
    <source>
        <dbReference type="PROSITE" id="PS50850"/>
    </source>
</evidence>
<gene>
    <name evidence="9" type="ORF">FOYG_13415</name>
</gene>
<dbReference type="PROSITE" id="PS00216">
    <property type="entry name" value="SUGAR_TRANSPORT_1"/>
    <property type="match status" value="1"/>
</dbReference>
<dbReference type="InterPro" id="IPR011701">
    <property type="entry name" value="MFS"/>
</dbReference>
<dbReference type="AlphaFoldDB" id="W9HLX3"/>
<keyword evidence="4 7" id="KW-0472">Membrane</keyword>
<dbReference type="HOGENOM" id="CLU_025894_2_0_1"/>
<feature type="compositionally biased region" description="Polar residues" evidence="6">
    <location>
        <begin position="273"/>
        <end position="285"/>
    </location>
</feature>
<feature type="transmembrane region" description="Helical" evidence="7">
    <location>
        <begin position="123"/>
        <end position="140"/>
    </location>
</feature>
<dbReference type="Pfam" id="PF07690">
    <property type="entry name" value="MFS_1"/>
    <property type="match status" value="2"/>
</dbReference>
<dbReference type="Proteomes" id="UP000030753">
    <property type="component" value="Unassembled WGS sequence"/>
</dbReference>
<keyword evidence="5" id="KW-0325">Glycoprotein</keyword>
<feature type="transmembrane region" description="Helical" evidence="7">
    <location>
        <begin position="146"/>
        <end position="167"/>
    </location>
</feature>
<feature type="transmembrane region" description="Helical" evidence="7">
    <location>
        <begin position="188"/>
        <end position="210"/>
    </location>
</feature>
<dbReference type="InterPro" id="IPR020846">
    <property type="entry name" value="MFS_dom"/>
</dbReference>
<dbReference type="GO" id="GO:0000329">
    <property type="term" value="C:fungal-type vacuole membrane"/>
    <property type="evidence" value="ECO:0007669"/>
    <property type="project" value="TreeGrafter"/>
</dbReference>
<keyword evidence="2 7" id="KW-0812">Transmembrane</keyword>
<reference evidence="9 10" key="1">
    <citation type="submission" date="2011-06" db="EMBL/GenBank/DDBJ databases">
        <title>The Genome Sequence of Fusarium oxysporum FOSC 3-a.</title>
        <authorList>
            <consortium name="The Broad Institute Genome Sequencing Platform"/>
            <person name="Ma L.-J."/>
            <person name="Gale L.R."/>
            <person name="Schwartz D.C."/>
            <person name="Zhou S."/>
            <person name="Corby-Kistler H."/>
            <person name="Young S.K."/>
            <person name="Zeng Q."/>
            <person name="Gargeya S."/>
            <person name="Fitzgerald M."/>
            <person name="Haas B."/>
            <person name="Abouelleil A."/>
            <person name="Alvarado L."/>
            <person name="Arachchi H.M."/>
            <person name="Berlin A."/>
            <person name="Brown A."/>
            <person name="Chapman S.B."/>
            <person name="Chen Z."/>
            <person name="Dunbar C."/>
            <person name="Freedman E."/>
            <person name="Gearin G."/>
            <person name="Gellesch M."/>
            <person name="Goldberg J."/>
            <person name="Griggs A."/>
            <person name="Gujja S."/>
            <person name="Heiman D."/>
            <person name="Howarth C."/>
            <person name="Larson L."/>
            <person name="Lui A."/>
            <person name="MacDonald P.J.P."/>
            <person name="Mehta T."/>
            <person name="Montmayeur A."/>
            <person name="Murphy C."/>
            <person name="Neiman D."/>
            <person name="Pearson M."/>
            <person name="Priest M."/>
            <person name="Roberts A."/>
            <person name="Saif S."/>
            <person name="Shea T."/>
            <person name="Shenoy N."/>
            <person name="Sisk P."/>
            <person name="Stolte C."/>
            <person name="Sykes S."/>
            <person name="Wortman J."/>
            <person name="Nusbaum C."/>
            <person name="Birren B."/>
        </authorList>
    </citation>
    <scope>NUCLEOTIDE SEQUENCE [LARGE SCALE GENOMIC DNA]</scope>
    <source>
        <strain evidence="10">FOSC 3-a</strain>
    </source>
</reference>
<evidence type="ECO:0000256" key="7">
    <source>
        <dbReference type="SAM" id="Phobius"/>
    </source>
</evidence>
<feature type="transmembrane region" description="Helical" evidence="7">
    <location>
        <begin position="453"/>
        <end position="476"/>
    </location>
</feature>
<feature type="transmembrane region" description="Helical" evidence="7">
    <location>
        <begin position="297"/>
        <end position="318"/>
    </location>
</feature>
<feature type="transmembrane region" description="Helical" evidence="7">
    <location>
        <begin position="67"/>
        <end position="84"/>
    </location>
</feature>
<dbReference type="InterPro" id="IPR005829">
    <property type="entry name" value="Sugar_transporter_CS"/>
</dbReference>
<evidence type="ECO:0000256" key="3">
    <source>
        <dbReference type="ARBA" id="ARBA00022989"/>
    </source>
</evidence>
<comment type="subcellular location">
    <subcellularLocation>
        <location evidence="1">Membrane</location>
        <topology evidence="1">Multi-pass membrane protein</topology>
    </subcellularLocation>
</comment>
<dbReference type="OrthoDB" id="10027823at2759"/>
<feature type="transmembrane region" description="Helical" evidence="7">
    <location>
        <begin position="230"/>
        <end position="250"/>
    </location>
</feature>
<evidence type="ECO:0000256" key="1">
    <source>
        <dbReference type="ARBA" id="ARBA00004141"/>
    </source>
</evidence>
<dbReference type="GO" id="GO:0022857">
    <property type="term" value="F:transmembrane transporter activity"/>
    <property type="evidence" value="ECO:0007669"/>
    <property type="project" value="InterPro"/>
</dbReference>
<name>W9HLX3_FUSOX</name>
<evidence type="ECO:0000256" key="2">
    <source>
        <dbReference type="ARBA" id="ARBA00022692"/>
    </source>
</evidence>
<evidence type="ECO:0000256" key="4">
    <source>
        <dbReference type="ARBA" id="ARBA00023136"/>
    </source>
</evidence>